<keyword evidence="5" id="KW-1185">Reference proteome</keyword>
<dbReference type="Pfam" id="PF03511">
    <property type="entry name" value="FANCA_CTD"/>
    <property type="match status" value="1"/>
</dbReference>
<dbReference type="PANTHER" id="PTHR12047:SF2">
    <property type="entry name" value="FANCONI ANEMIA GROUP A PROTEIN"/>
    <property type="match status" value="1"/>
</dbReference>
<gene>
    <name evidence="6" type="primary">fanca</name>
</gene>
<dbReference type="GeneID" id="115009792"/>
<feature type="domain" description="Fanconi anaemia group A protein arcN subdomain" evidence="4">
    <location>
        <begin position="638"/>
        <end position="766"/>
    </location>
</feature>
<dbReference type="Pfam" id="PF15865">
    <property type="entry name" value="Fanconi_A_N"/>
    <property type="match status" value="1"/>
</dbReference>
<dbReference type="GO" id="GO:0043240">
    <property type="term" value="C:Fanconi anaemia nuclear complex"/>
    <property type="evidence" value="ECO:0007669"/>
    <property type="project" value="InterPro"/>
</dbReference>
<dbReference type="InterPro" id="IPR003516">
    <property type="entry name" value="FANCA"/>
</dbReference>
<dbReference type="Proteomes" id="UP000504630">
    <property type="component" value="Chromosome 6"/>
</dbReference>
<feature type="domain" description="Fanconi anaemia group A protein C-terminal" evidence="1">
    <location>
        <begin position="1130"/>
        <end position="1336"/>
    </location>
</feature>
<evidence type="ECO:0000313" key="6">
    <source>
        <dbReference type="RefSeq" id="XP_029289893.1"/>
    </source>
</evidence>
<dbReference type="GO" id="GO:0036297">
    <property type="term" value="P:interstrand cross-link repair"/>
    <property type="evidence" value="ECO:0007669"/>
    <property type="project" value="InterPro"/>
</dbReference>
<evidence type="ECO:0000313" key="5">
    <source>
        <dbReference type="Proteomes" id="UP000504630"/>
    </source>
</evidence>
<evidence type="ECO:0000259" key="3">
    <source>
        <dbReference type="Pfam" id="PF24781"/>
    </source>
</evidence>
<evidence type="ECO:0000259" key="2">
    <source>
        <dbReference type="Pfam" id="PF15865"/>
    </source>
</evidence>
<dbReference type="InterPro" id="IPR055386">
    <property type="entry name" value="FANCA_helical"/>
</dbReference>
<organism evidence="5 6">
    <name type="scientific">Cottoperca gobio</name>
    <name type="common">Frogmouth</name>
    <name type="synonym">Aphritis gobio</name>
    <dbReference type="NCBI Taxonomy" id="56716"/>
    <lineage>
        <taxon>Eukaryota</taxon>
        <taxon>Metazoa</taxon>
        <taxon>Chordata</taxon>
        <taxon>Craniata</taxon>
        <taxon>Vertebrata</taxon>
        <taxon>Euteleostomi</taxon>
        <taxon>Actinopterygii</taxon>
        <taxon>Neopterygii</taxon>
        <taxon>Teleostei</taxon>
        <taxon>Neoteleostei</taxon>
        <taxon>Acanthomorphata</taxon>
        <taxon>Eupercaria</taxon>
        <taxon>Perciformes</taxon>
        <taxon>Notothenioidei</taxon>
        <taxon>Bovichtidae</taxon>
        <taxon>Cottoperca</taxon>
    </lineage>
</organism>
<evidence type="ECO:0000259" key="4">
    <source>
        <dbReference type="Pfam" id="PF24783"/>
    </source>
</evidence>
<dbReference type="RefSeq" id="XP_029289893.1">
    <property type="nucleotide sequence ID" value="XM_029434033.1"/>
</dbReference>
<evidence type="ECO:0000259" key="1">
    <source>
        <dbReference type="Pfam" id="PF03511"/>
    </source>
</evidence>
<dbReference type="Pfam" id="PF24783">
    <property type="entry name" value="FANCA_arcN"/>
    <property type="match status" value="1"/>
</dbReference>
<dbReference type="PANTHER" id="PTHR12047">
    <property type="entry name" value="FANCONI ANEMIA GROUP A PROTEIN"/>
    <property type="match status" value="1"/>
</dbReference>
<name>A0A6J2PUQ2_COTGO</name>
<proteinExistence type="predicted"/>
<protein>
    <submittedName>
        <fullName evidence="6">Fanconi anemia group A protein isoform X3</fullName>
    </submittedName>
</protein>
<dbReference type="InterPro" id="IPR031729">
    <property type="entry name" value="Fanconi_A_N"/>
</dbReference>
<dbReference type="InterPro" id="IPR055387">
    <property type="entry name" value="FANCA_arcN"/>
</dbReference>
<dbReference type="CTD" id="2175"/>
<feature type="domain" description="Fanconi anaemia group A protein N-terminal" evidence="2">
    <location>
        <begin position="172"/>
        <end position="516"/>
    </location>
</feature>
<dbReference type="InterPro" id="IPR055277">
    <property type="entry name" value="Fanconi_A_C"/>
</dbReference>
<feature type="domain" description="Fanconi anaemia group A protein helical" evidence="3">
    <location>
        <begin position="539"/>
        <end position="620"/>
    </location>
</feature>
<dbReference type="PRINTS" id="PR00826">
    <property type="entry name" value="FANCONIAGENE"/>
</dbReference>
<dbReference type="Pfam" id="PF24781">
    <property type="entry name" value="FANCA_helical"/>
    <property type="match status" value="1"/>
</dbReference>
<reference evidence="6" key="1">
    <citation type="submission" date="2025-08" db="UniProtKB">
        <authorList>
            <consortium name="RefSeq"/>
        </authorList>
    </citation>
    <scope>IDENTIFICATION</scope>
</reference>
<sequence length="1355" mass="152424">MSLSASCESVSQKRTLSSLLDGRVVKRQKQGDGQRLQEATMQLLEQQQSLCSLLREVGSPDPSNIFHTQNGEQKQAESEGISSAIAGSLLVCELRRQASQLGVPMPVLSVKMMLERLMEITGTEEVRQEEDKRRELLTSSQRVQLRVLLESSKDLLSQGALCPKLLWQEYRRDQRLPKLEVVHHFHFHNIVTLKYILESDEGVKLWLVSQLKALCSWTPPQREEETKQVQQKVLSTVVGVLVGTGFELSSEAAAADRRMSLLCCSMLDDMLFWLLDTVDKSVTLQTAGAELWIQIFDASLCGVPASVDTLQCFFTHSLTQTLTYKPRLTVSDAITLQNEWTFAKASRLLISLFRQLAVIFSVEQLLCHLQQVLETHEVNWKHVLCFLSTLLVYNPCAQTSLSELLSRLLSSAFEGYDLENMITAFLLARQGALEGPAIFPSYSNWLKTSFGGVTGFHASCKKSLVFLLKFMSDLVPFEPPQYLKVHILQPPYVPVKHRSLLMEYVSLAKTRLADLKESVEDMGLYEDVSGAGGASLQPQCQSAQDVEKAVSLFESTGRISATVMEASIFRRPYFLTRFLPALLTPRMLPVKSDAQMSFIEALKKADKIPAAHYSSYVESCQKQRQQDGSAVCLDTNDDPLEVLKSQLQEFRELVVEGNDREMSAQLSRISHTLSVIFPGRPDELIGQTVIKLHINTPPSPELHVKVVNMILRNFCQCMLDTSRANPPNKQSLWASRFVSVLLGNTQLVSSLLHRLWDLFYNQLLYLIPRLLPEARRAPITAGGPISEYQEEKLPGLWSSATDSNTWRKTAWYLWRLPAFRQLQHTPQYQLLFSEWLANELRVQRSEDVLSDPERQEYQQWACLELYLSRVEEQGGCGGDMKILCSHLLNAIMDQQLSNHSVEKLDHRVSERGTCLSDILSRLQELVYEMEVTDLSGCRGSRADVCDFLFELVSQRCSSTVTSASPSISTELSLQHTLNTWNRVLLALPAVLFIKVKCDGGMATLECDTLIQHINQHQRKVCSPAGLLSCHLTSHFLRGVLCASVRCGRSGEEVNKAWSQISLRCPLLLVSTVHWWERLSPMLLSLWHRLCDGEPLPEQLQLLTDCQNWACSLEKGLSSSPVPAAAALLLATSLHRACQGRGSHNQGFSAALNVLRPLTGTMYQQVRVFLLFLCVNDYLSSLLYPQERRNERAADFCTDLLIVLVDSADWLLIFKSDEQGVYQSIAKVTSDEFTRLLPCAFYSLLLQQSDELLQRAVVCPNFLHTAVLCYISLLQLFLDGHTLTQATDPSDNQTEPFQILSHSKQFLLRAISQTSLTALSSSQFRQLESQCADLDPEVAAALSVHLDPHSPEMDFL</sequence>
<accession>A0A6J2PUQ2</accession>